<dbReference type="CDD" id="cd02440">
    <property type="entry name" value="AdoMet_MTases"/>
    <property type="match status" value="1"/>
</dbReference>
<keyword evidence="5" id="KW-1185">Reference proteome</keyword>
<reference evidence="4 5" key="1">
    <citation type="submission" date="2017-02" db="EMBL/GenBank/DDBJ databases">
        <authorList>
            <person name="Peterson S.W."/>
        </authorList>
    </citation>
    <scope>NUCLEOTIDE SEQUENCE [LARGE SCALE GENOMIC DNA]</scope>
    <source>
        <strain evidence="4 5">DSM 18034</strain>
    </source>
</reference>
<evidence type="ECO:0000259" key="3">
    <source>
        <dbReference type="Pfam" id="PF08241"/>
    </source>
</evidence>
<dbReference type="InterPro" id="IPR050602">
    <property type="entry name" value="Malonyl-ACP_OMT"/>
</dbReference>
<dbReference type="InterPro" id="IPR029063">
    <property type="entry name" value="SAM-dependent_MTases_sf"/>
</dbReference>
<name>A0A1T4W8H2_9BACT</name>
<evidence type="ECO:0000256" key="1">
    <source>
        <dbReference type="ARBA" id="ARBA00022603"/>
    </source>
</evidence>
<protein>
    <submittedName>
        <fullName evidence="4">Malonyl-CoA O-methyltransferase</fullName>
    </submittedName>
</protein>
<dbReference type="GO" id="GO:0008757">
    <property type="term" value="F:S-adenosylmethionine-dependent methyltransferase activity"/>
    <property type="evidence" value="ECO:0007669"/>
    <property type="project" value="InterPro"/>
</dbReference>
<evidence type="ECO:0000313" key="5">
    <source>
        <dbReference type="Proteomes" id="UP000189733"/>
    </source>
</evidence>
<dbReference type="AlphaFoldDB" id="A0A1T4W8H2"/>
<dbReference type="PANTHER" id="PTHR13090">
    <property type="entry name" value="ARGININE-HYDROXYLASE NDUFAF5, MITOCHONDRIAL"/>
    <property type="match status" value="1"/>
</dbReference>
<dbReference type="GO" id="GO:0032259">
    <property type="term" value="P:methylation"/>
    <property type="evidence" value="ECO:0007669"/>
    <property type="project" value="UniProtKB-KW"/>
</dbReference>
<sequence length="234" mass="26192">MQRKVAQDCAANVPAGEYDRVIELGAGQGLLAQYLHGRISWKQYLGLDIAEGMLREAPDRAGNELAVVADGEELPLPEGCTDLLLSSSMFQWYRDPAHSLPANLRLLRPGGVFSFAMFVSGTLSELAAVSEHTGFGRVLPMRDEQEYLWSISGTPGIRCSELVWEVQESYASARDMLRQLKQCGFTGAGAGRAFPREQYLRFLQEYSRHYSQPDGSVRATWRVLFVWGERKPEE</sequence>
<organism evidence="4 5">
    <name type="scientific">Desulfobaculum bizertense DSM 18034</name>
    <dbReference type="NCBI Taxonomy" id="1121442"/>
    <lineage>
        <taxon>Bacteria</taxon>
        <taxon>Pseudomonadati</taxon>
        <taxon>Thermodesulfobacteriota</taxon>
        <taxon>Desulfovibrionia</taxon>
        <taxon>Desulfovibrionales</taxon>
        <taxon>Desulfovibrionaceae</taxon>
        <taxon>Desulfobaculum</taxon>
    </lineage>
</organism>
<dbReference type="PANTHER" id="PTHR13090:SF1">
    <property type="entry name" value="ARGININE-HYDROXYLASE NDUFAF5, MITOCHONDRIAL"/>
    <property type="match status" value="1"/>
</dbReference>
<dbReference type="Pfam" id="PF08241">
    <property type="entry name" value="Methyltransf_11"/>
    <property type="match status" value="1"/>
</dbReference>
<dbReference type="InterPro" id="IPR013216">
    <property type="entry name" value="Methyltransf_11"/>
</dbReference>
<evidence type="ECO:0000256" key="2">
    <source>
        <dbReference type="ARBA" id="ARBA00022679"/>
    </source>
</evidence>
<evidence type="ECO:0000313" key="4">
    <source>
        <dbReference type="EMBL" id="SKA73338.1"/>
    </source>
</evidence>
<keyword evidence="2 4" id="KW-0808">Transferase</keyword>
<feature type="domain" description="Methyltransferase type 11" evidence="3">
    <location>
        <begin position="23"/>
        <end position="114"/>
    </location>
</feature>
<dbReference type="Proteomes" id="UP000189733">
    <property type="component" value="Unassembled WGS sequence"/>
</dbReference>
<gene>
    <name evidence="4" type="ORF">SAMN02745702_01845</name>
</gene>
<keyword evidence="1 4" id="KW-0489">Methyltransferase</keyword>
<dbReference type="EMBL" id="FUYA01000005">
    <property type="protein sequence ID" value="SKA73338.1"/>
    <property type="molecule type" value="Genomic_DNA"/>
</dbReference>
<accession>A0A1T4W8H2</accession>
<dbReference type="STRING" id="1121442.SAMN02745702_01845"/>
<dbReference type="Gene3D" id="3.40.50.150">
    <property type="entry name" value="Vaccinia Virus protein VP39"/>
    <property type="match status" value="1"/>
</dbReference>
<dbReference type="SUPFAM" id="SSF53335">
    <property type="entry name" value="S-adenosyl-L-methionine-dependent methyltransferases"/>
    <property type="match status" value="1"/>
</dbReference>
<proteinExistence type="predicted"/>